<feature type="transmembrane region" description="Helical" evidence="1">
    <location>
        <begin position="12"/>
        <end position="33"/>
    </location>
</feature>
<keyword evidence="1" id="KW-1133">Transmembrane helix</keyword>
<keyword evidence="3" id="KW-1185">Reference proteome</keyword>
<evidence type="ECO:0000256" key="1">
    <source>
        <dbReference type="SAM" id="Phobius"/>
    </source>
</evidence>
<sequence length="157" mass="17845">MLRRSINKQFNYYPLIASFILGVVGGYSSIVSISHHQENQTHKRLAYLPTVAKTNKATKTIDATKAYNLVWNLPQVQRKAREIENLSKGSIRVAAVVDSSPTVNASFYVVRVFENHPDKITHPVYWFRVSSSGDVIEPLDLVENEYIALEKWNPDGR</sequence>
<dbReference type="RefSeq" id="WP_127055348.1">
    <property type="nucleotide sequence ID" value="NZ_RSCM01000012.1"/>
</dbReference>
<proteinExistence type="predicted"/>
<reference evidence="2 3" key="1">
    <citation type="journal article" date="2019" name="Genome Biol. Evol.">
        <title>Day and night: Metabolic profiles and evolutionary relationships of six axenic non-marine cyanobacteria.</title>
        <authorList>
            <person name="Will S.E."/>
            <person name="Henke P."/>
            <person name="Boedeker C."/>
            <person name="Huang S."/>
            <person name="Brinkmann H."/>
            <person name="Rohde M."/>
            <person name="Jarek M."/>
            <person name="Friedl T."/>
            <person name="Seufert S."/>
            <person name="Schumacher M."/>
            <person name="Overmann J."/>
            <person name="Neumann-Schaal M."/>
            <person name="Petersen J."/>
        </authorList>
    </citation>
    <scope>NUCLEOTIDE SEQUENCE [LARGE SCALE GENOMIC DNA]</scope>
    <source>
        <strain evidence="2 3">SAG 1403-4b</strain>
    </source>
</reference>
<dbReference type="EMBL" id="RSCM01000012">
    <property type="protein sequence ID" value="RUS94797.1"/>
    <property type="molecule type" value="Genomic_DNA"/>
</dbReference>
<keyword evidence="1" id="KW-0472">Membrane</keyword>
<comment type="caution">
    <text evidence="2">The sequence shown here is derived from an EMBL/GenBank/DDBJ whole genome shotgun (WGS) entry which is preliminary data.</text>
</comment>
<protein>
    <submittedName>
        <fullName evidence="2">Uncharacterized protein</fullName>
    </submittedName>
</protein>
<evidence type="ECO:0000313" key="3">
    <source>
        <dbReference type="Proteomes" id="UP000276103"/>
    </source>
</evidence>
<keyword evidence="1" id="KW-0812">Transmembrane</keyword>
<name>A0A3S1ALG1_ANAVA</name>
<dbReference type="Proteomes" id="UP000276103">
    <property type="component" value="Unassembled WGS sequence"/>
</dbReference>
<dbReference type="OrthoDB" id="488288at2"/>
<organism evidence="2 3">
    <name type="scientific">Trichormus variabilis SAG 1403-4b</name>
    <dbReference type="NCBI Taxonomy" id="447716"/>
    <lineage>
        <taxon>Bacteria</taxon>
        <taxon>Bacillati</taxon>
        <taxon>Cyanobacteriota</taxon>
        <taxon>Cyanophyceae</taxon>
        <taxon>Nostocales</taxon>
        <taxon>Nostocaceae</taxon>
        <taxon>Trichormus</taxon>
    </lineage>
</organism>
<gene>
    <name evidence="2" type="ORF">DSM107003_34740</name>
</gene>
<dbReference type="AlphaFoldDB" id="A0A3S1ALG1"/>
<accession>A0A3S1ALG1</accession>
<evidence type="ECO:0000313" key="2">
    <source>
        <dbReference type="EMBL" id="RUS94797.1"/>
    </source>
</evidence>